<evidence type="ECO:0000259" key="1">
    <source>
        <dbReference type="PROSITE" id="PS51832"/>
    </source>
</evidence>
<reference evidence="2 3" key="1">
    <citation type="journal article" date="2015" name="Proc. Natl. Acad. Sci. U.S.A.">
        <title>Expanded metabolic versatility of ubiquitous nitrite-oxidizing bacteria from the genus Nitrospira.</title>
        <authorList>
            <person name="Koch H."/>
            <person name="Lucker S."/>
            <person name="Albertsen M."/>
            <person name="Kitzinger K."/>
            <person name="Herbold C."/>
            <person name="Spieck E."/>
            <person name="Nielsen P.H."/>
            <person name="Wagner M."/>
            <person name="Daims H."/>
        </authorList>
    </citation>
    <scope>NUCLEOTIDE SEQUENCE [LARGE SCALE GENOMIC DNA]</scope>
    <source>
        <strain evidence="2 3">NSP M-1</strain>
    </source>
</reference>
<keyword evidence="3" id="KW-1185">Reference proteome</keyword>
<dbReference type="PANTHER" id="PTHR43155:SF2">
    <property type="entry name" value="CYCLIC DI-GMP PHOSPHODIESTERASE PA4108"/>
    <property type="match status" value="1"/>
</dbReference>
<dbReference type="RefSeq" id="WP_053379397.1">
    <property type="nucleotide sequence ID" value="NZ_CP011801.1"/>
</dbReference>
<dbReference type="SUPFAM" id="SSF109604">
    <property type="entry name" value="HD-domain/PDEase-like"/>
    <property type="match status" value="1"/>
</dbReference>
<protein>
    <recommendedName>
        <fullName evidence="1">HD-GYP domain-containing protein</fullName>
    </recommendedName>
</protein>
<dbReference type="OrthoDB" id="9759601at2"/>
<proteinExistence type="predicted"/>
<dbReference type="Proteomes" id="UP000069205">
    <property type="component" value="Chromosome"/>
</dbReference>
<dbReference type="PANTHER" id="PTHR43155">
    <property type="entry name" value="CYCLIC DI-GMP PHOSPHODIESTERASE PA4108-RELATED"/>
    <property type="match status" value="1"/>
</dbReference>
<dbReference type="PATRIC" id="fig|42253.5.peg.1754"/>
<dbReference type="InterPro" id="IPR003607">
    <property type="entry name" value="HD/PDEase_dom"/>
</dbReference>
<accession>A0A0K2GB80</accession>
<dbReference type="STRING" id="42253.NITMOv2_1785"/>
<dbReference type="CDD" id="cd00077">
    <property type="entry name" value="HDc"/>
    <property type="match status" value="1"/>
</dbReference>
<sequence>MARLSDLVREQALAAATDRPSSLRLDPDSPQEWYEAARLELRRVRDGVRGNVIPGVSQCEALARSLVYELRRSDDCVRRALAGRSDQYLIDNAVHVAILSVKIGMGLSYSAEALEQLALAGLLHDVGMWALPDTVTAKAGPLTPEEMATVRSHPERGRRVLAALGGAYDRLAAVVAQEHERWDGSGYPCRLKEDQITEHAQILGLADVLDALVTQRPYKNSITPHQALRELFVHGKPLFSRRVLKALGDAVTLYPVGTPVRLNTGDGGTVSRINPGYPLRPILAMKSGTSAGGELDLGRTPSAYIVEVLQQGGES</sequence>
<dbReference type="InterPro" id="IPR037522">
    <property type="entry name" value="HD_GYP_dom"/>
</dbReference>
<dbReference type="EMBL" id="CP011801">
    <property type="protein sequence ID" value="ALA58205.1"/>
    <property type="molecule type" value="Genomic_DNA"/>
</dbReference>
<dbReference type="Gene3D" id="1.10.3210.10">
    <property type="entry name" value="Hypothetical protein af1432"/>
    <property type="match status" value="1"/>
</dbReference>
<gene>
    <name evidence="2" type="ORF">NITMOv2_1785</name>
</gene>
<evidence type="ECO:0000313" key="2">
    <source>
        <dbReference type="EMBL" id="ALA58205.1"/>
    </source>
</evidence>
<dbReference type="SMART" id="SM00471">
    <property type="entry name" value="HDc"/>
    <property type="match status" value="1"/>
</dbReference>
<name>A0A0K2GB80_NITMO</name>
<dbReference type="Pfam" id="PF13487">
    <property type="entry name" value="HD_5"/>
    <property type="match status" value="1"/>
</dbReference>
<dbReference type="KEGG" id="nmv:NITMOv2_1785"/>
<dbReference type="PROSITE" id="PS51832">
    <property type="entry name" value="HD_GYP"/>
    <property type="match status" value="1"/>
</dbReference>
<dbReference type="AlphaFoldDB" id="A0A0K2GB80"/>
<feature type="domain" description="HD-GYP" evidence="1">
    <location>
        <begin position="63"/>
        <end position="263"/>
    </location>
</feature>
<evidence type="ECO:0000313" key="3">
    <source>
        <dbReference type="Proteomes" id="UP000069205"/>
    </source>
</evidence>
<organism evidence="2 3">
    <name type="scientific">Nitrospira moscoviensis</name>
    <dbReference type="NCBI Taxonomy" id="42253"/>
    <lineage>
        <taxon>Bacteria</taxon>
        <taxon>Pseudomonadati</taxon>
        <taxon>Nitrospirota</taxon>
        <taxon>Nitrospiria</taxon>
        <taxon>Nitrospirales</taxon>
        <taxon>Nitrospiraceae</taxon>
        <taxon>Nitrospira</taxon>
    </lineage>
</organism>